<dbReference type="EC" id="3.1.30.-" evidence="10"/>
<dbReference type="PANTHER" id="PTHR13966">
    <property type="entry name" value="ENDONUCLEASE RELATED"/>
    <property type="match status" value="1"/>
</dbReference>
<dbReference type="SMART" id="SM00477">
    <property type="entry name" value="NUC"/>
    <property type="match status" value="1"/>
</dbReference>
<dbReference type="SUPFAM" id="SSF54060">
    <property type="entry name" value="His-Me finger endonucleases"/>
    <property type="match status" value="1"/>
</dbReference>
<protein>
    <recommendedName>
        <fullName evidence="10">Endonuclease</fullName>
        <ecNumber evidence="10">3.1.30.-</ecNumber>
    </recommendedName>
</protein>
<dbReference type="InterPro" id="IPR020821">
    <property type="entry name" value="ENPP1-3/EXOG-like_nuc-like"/>
</dbReference>
<evidence type="ECO:0000256" key="9">
    <source>
        <dbReference type="PIRSR" id="PIRSR640255-2"/>
    </source>
</evidence>
<dbReference type="InterPro" id="IPR040255">
    <property type="entry name" value="Non-specific_endonuclease"/>
</dbReference>
<evidence type="ECO:0000256" key="12">
    <source>
        <dbReference type="SAM" id="SignalP"/>
    </source>
</evidence>
<dbReference type="SMART" id="SM00892">
    <property type="entry name" value="Endonuclease_NS"/>
    <property type="match status" value="1"/>
</dbReference>
<dbReference type="GO" id="GO:0046872">
    <property type="term" value="F:metal ion binding"/>
    <property type="evidence" value="ECO:0007669"/>
    <property type="project" value="UniProtKB-KW"/>
</dbReference>
<evidence type="ECO:0000256" key="6">
    <source>
        <dbReference type="ARBA" id="ARBA00022801"/>
    </source>
</evidence>
<feature type="binding site" evidence="9">
    <location>
        <position position="156"/>
    </location>
    <ligand>
        <name>Mg(2+)</name>
        <dbReference type="ChEBI" id="CHEBI:18420"/>
        <note>catalytic</note>
    </ligand>
</feature>
<dbReference type="EMBL" id="JAOSKY010000002">
    <property type="protein sequence ID" value="MCU7247308.1"/>
    <property type="molecule type" value="Genomic_DNA"/>
</dbReference>
<dbReference type="Gene3D" id="3.40.570.10">
    <property type="entry name" value="Extracellular Endonuclease, subunit A"/>
    <property type="match status" value="1"/>
</dbReference>
<dbReference type="GO" id="GO:0016787">
    <property type="term" value="F:hydrolase activity"/>
    <property type="evidence" value="ECO:0007669"/>
    <property type="project" value="UniProtKB-KW"/>
</dbReference>
<feature type="region of interest" description="Disordered" evidence="11">
    <location>
        <begin position="88"/>
        <end position="109"/>
    </location>
</feature>
<evidence type="ECO:0000256" key="1">
    <source>
        <dbReference type="ARBA" id="ARBA00001946"/>
    </source>
</evidence>
<dbReference type="RefSeq" id="WP_301621284.1">
    <property type="nucleotide sequence ID" value="NZ_JAOSKY010000002.1"/>
</dbReference>
<evidence type="ECO:0000256" key="4">
    <source>
        <dbReference type="ARBA" id="ARBA00022723"/>
    </source>
</evidence>
<gene>
    <name evidence="15" type="ORF">OC940_05790</name>
</gene>
<accession>A0A9X3BBR5</accession>
<keyword evidence="3 10" id="KW-0540">Nuclease</keyword>
<evidence type="ECO:0000313" key="15">
    <source>
        <dbReference type="EMBL" id="MCU7247308.1"/>
    </source>
</evidence>
<evidence type="ECO:0000256" key="7">
    <source>
        <dbReference type="ARBA" id="ARBA00022842"/>
    </source>
</evidence>
<evidence type="ECO:0000259" key="14">
    <source>
        <dbReference type="SMART" id="SM00892"/>
    </source>
</evidence>
<evidence type="ECO:0000256" key="3">
    <source>
        <dbReference type="ARBA" id="ARBA00022722"/>
    </source>
</evidence>
<dbReference type="PROSITE" id="PS01070">
    <property type="entry name" value="NUCLEASE_NON_SPEC"/>
    <property type="match status" value="1"/>
</dbReference>
<keyword evidence="12" id="KW-0732">Signal</keyword>
<dbReference type="PROSITE" id="PS51257">
    <property type="entry name" value="PROKAR_LIPOPROTEIN"/>
    <property type="match status" value="1"/>
</dbReference>
<feature type="domain" description="DNA/RNA non-specific endonuclease/pyrophosphatase/phosphodiesterase" evidence="14">
    <location>
        <begin position="61"/>
        <end position="262"/>
    </location>
</feature>
<dbReference type="InterPro" id="IPR018524">
    <property type="entry name" value="DNA/RNA_endonuclease_AS"/>
</dbReference>
<reference evidence="15" key="1">
    <citation type="submission" date="2022-09" db="EMBL/GenBank/DDBJ databases">
        <authorList>
            <person name="Cesa-Luna C."/>
            <person name="Girard L."/>
            <person name="Lood C."/>
            <person name="Hofte M."/>
            <person name="De Mot R."/>
        </authorList>
    </citation>
    <scope>NUCLEOTIDE SEQUENCE</scope>
    <source>
        <strain evidence="15">B1M3-32</strain>
    </source>
</reference>
<dbReference type="InterPro" id="IPR001604">
    <property type="entry name" value="Endo_G_ENPP1-like_dom"/>
</dbReference>
<dbReference type="GO" id="GO:0004519">
    <property type="term" value="F:endonuclease activity"/>
    <property type="evidence" value="ECO:0007669"/>
    <property type="project" value="UniProtKB-UniRule"/>
</dbReference>
<feature type="chain" id="PRO_5040768410" description="Endonuclease" evidence="12">
    <location>
        <begin position="27"/>
        <end position="288"/>
    </location>
</feature>
<keyword evidence="4 9" id="KW-0479">Metal-binding</keyword>
<comment type="similarity">
    <text evidence="2 10">Belongs to the DNA/RNA non-specific endonuclease family.</text>
</comment>
<proteinExistence type="inferred from homology"/>
<keyword evidence="6 10" id="KW-0378">Hydrolase</keyword>
<dbReference type="InterPro" id="IPR044925">
    <property type="entry name" value="His-Me_finger_sf"/>
</dbReference>
<dbReference type="PANTHER" id="PTHR13966:SF5">
    <property type="entry name" value="ENDONUCLEASE G, MITOCHONDRIAL"/>
    <property type="match status" value="1"/>
</dbReference>
<evidence type="ECO:0000313" key="16">
    <source>
        <dbReference type="Proteomes" id="UP001139955"/>
    </source>
</evidence>
<feature type="active site" description="Proton acceptor" evidence="8">
    <location>
        <position position="126"/>
    </location>
</feature>
<keyword evidence="16" id="KW-1185">Reference proteome</keyword>
<organism evidence="15 16">
    <name type="scientific">Pseudomonas koreensis</name>
    <dbReference type="NCBI Taxonomy" id="198620"/>
    <lineage>
        <taxon>Bacteria</taxon>
        <taxon>Pseudomonadati</taxon>
        <taxon>Pseudomonadota</taxon>
        <taxon>Gammaproteobacteria</taxon>
        <taxon>Pseudomonadales</taxon>
        <taxon>Pseudomonadaceae</taxon>
        <taxon>Pseudomonas</taxon>
    </lineage>
</organism>
<sequence length="288" mass="31420">MQGTLKLKLASLLFIPLIGACTSPHSVPPESQPEELISTPSQQIDNCSVGCPSGGSQTTVYRQAYTLNNNATTKFADWVAYRITKESPASGRPRNWKTDPDVPAEETLSPADYTGASAALKMDRGHQANLASMGGVTDWQTLNYLTNITPQKADLNQGAWARLEDQERSLSKSSDVDVVYVVTGPLYEKNIGSLPGTQKAHTIPSGYWKVIFTGTSPANGLYAAFIMEQSTPRKADFCDFQVTVAQVEERSRLVLWSGLPQDVQAELKVKKGQLSKRIGCIEEARADH</sequence>
<feature type="domain" description="ENPP1-3/EXOG-like endonuclease/phosphodiesterase" evidence="13">
    <location>
        <begin position="62"/>
        <end position="262"/>
    </location>
</feature>
<dbReference type="Proteomes" id="UP001139955">
    <property type="component" value="Unassembled WGS sequence"/>
</dbReference>
<evidence type="ECO:0000256" key="5">
    <source>
        <dbReference type="ARBA" id="ARBA00022759"/>
    </source>
</evidence>
<evidence type="ECO:0000259" key="13">
    <source>
        <dbReference type="SMART" id="SM00477"/>
    </source>
</evidence>
<evidence type="ECO:0000256" key="11">
    <source>
        <dbReference type="SAM" id="MobiDB-lite"/>
    </source>
</evidence>
<comment type="cofactor">
    <cofactor evidence="1 10">
        <name>Mg(2+)</name>
        <dbReference type="ChEBI" id="CHEBI:18420"/>
    </cofactor>
</comment>
<evidence type="ECO:0000256" key="2">
    <source>
        <dbReference type="ARBA" id="ARBA00010052"/>
    </source>
</evidence>
<evidence type="ECO:0000256" key="10">
    <source>
        <dbReference type="RuleBase" id="RU366055"/>
    </source>
</evidence>
<feature type="signal peptide" evidence="12">
    <location>
        <begin position="1"/>
        <end position="26"/>
    </location>
</feature>
<name>A0A9X3BBR5_9PSED</name>
<reference evidence="15" key="2">
    <citation type="journal article" date="2023" name="mSystems">
        <title>Charting the Lipopeptidome of Nonpathogenic Pseudomonas.</title>
        <authorList>
            <person name="Cesa-Luna C."/>
            <person name="Geudens N."/>
            <person name="Girard L."/>
            <person name="De Roo V."/>
            <person name="Maklad H.R."/>
            <person name="Martins J.C."/>
            <person name="Hofte M."/>
            <person name="De Mot R."/>
        </authorList>
    </citation>
    <scope>NUCLEOTIDE SEQUENCE</scope>
    <source>
        <strain evidence="15">B1M3-32</strain>
    </source>
</reference>
<dbReference type="CDD" id="cd00091">
    <property type="entry name" value="NUC"/>
    <property type="match status" value="1"/>
</dbReference>
<evidence type="ECO:0000256" key="8">
    <source>
        <dbReference type="PIRSR" id="PIRSR640255-1"/>
    </source>
</evidence>
<dbReference type="Pfam" id="PF01223">
    <property type="entry name" value="Endonuclease_NS"/>
    <property type="match status" value="1"/>
</dbReference>
<dbReference type="InterPro" id="IPR044929">
    <property type="entry name" value="DNA/RNA_non-sp_Endonuclease_sf"/>
</dbReference>
<dbReference type="GO" id="GO:0003676">
    <property type="term" value="F:nucleic acid binding"/>
    <property type="evidence" value="ECO:0007669"/>
    <property type="project" value="InterPro"/>
</dbReference>
<keyword evidence="7" id="KW-0460">Magnesium</keyword>
<dbReference type="AlphaFoldDB" id="A0A9X3BBR5"/>
<keyword evidence="5 10" id="KW-0255">Endonuclease</keyword>
<comment type="caution">
    <text evidence="15">The sequence shown here is derived from an EMBL/GenBank/DDBJ whole genome shotgun (WGS) entry which is preliminary data.</text>
</comment>